<evidence type="ECO:0000313" key="2">
    <source>
        <dbReference type="Proteomes" id="UP000004870"/>
    </source>
</evidence>
<evidence type="ECO:0000313" key="1">
    <source>
        <dbReference type="EMBL" id="EEV89479.1"/>
    </source>
</evidence>
<name>C8N7A3_CARH6</name>
<comment type="caution">
    <text evidence="1">The sequence shown here is derived from an EMBL/GenBank/DDBJ whole genome shotgun (WGS) entry which is preliminary data.</text>
</comment>
<keyword evidence="2" id="KW-1185">Reference proteome</keyword>
<organism evidence="1 2">
    <name type="scientific">Cardiobacterium hominis (strain ATCC 15826 / DSM 8339 / NCTC 10426 / 6573)</name>
    <dbReference type="NCBI Taxonomy" id="638300"/>
    <lineage>
        <taxon>Bacteria</taxon>
        <taxon>Pseudomonadati</taxon>
        <taxon>Pseudomonadota</taxon>
        <taxon>Gammaproteobacteria</taxon>
        <taxon>Cardiobacteriales</taxon>
        <taxon>Cardiobacteriaceae</taxon>
        <taxon>Cardiobacterium</taxon>
    </lineage>
</organism>
<dbReference type="Proteomes" id="UP000004870">
    <property type="component" value="Unassembled WGS sequence"/>
</dbReference>
<sequence>MGSTGESLLTEIYAVNLKTTLTVGIKDGIYTVIADEKFVDIVLRATFHIVITLATYQDIILTCTIEMIIFITAYKRFCIFFTTKNNLSKGFFILKHLI</sequence>
<dbReference type="HOGENOM" id="CLU_2328599_0_0_6"/>
<dbReference type="AlphaFoldDB" id="C8N7A3"/>
<reference evidence="1 2" key="1">
    <citation type="submission" date="2009-08" db="EMBL/GenBank/DDBJ databases">
        <authorList>
            <person name="Qin X."/>
            <person name="Bachman B."/>
            <person name="Battles P."/>
            <person name="Bell A."/>
            <person name="Bess C."/>
            <person name="Bickham C."/>
            <person name="Chaboub L."/>
            <person name="Chen D."/>
            <person name="Coyle M."/>
            <person name="Deiros D.R."/>
            <person name="Dinh H."/>
            <person name="Forbes L."/>
            <person name="Fowler G."/>
            <person name="Francisco L."/>
            <person name="Fu Q."/>
            <person name="Gubbala S."/>
            <person name="Hale W."/>
            <person name="Han Y."/>
            <person name="Hemphill L."/>
            <person name="Highlander S.K."/>
            <person name="Hirani K."/>
            <person name="Hogues M."/>
            <person name="Jackson L."/>
            <person name="Jakkamsetti A."/>
            <person name="Javaid M."/>
            <person name="Jiang H."/>
            <person name="Korchina V."/>
            <person name="Kovar C."/>
            <person name="Lara F."/>
            <person name="Lee S."/>
            <person name="Mata R."/>
            <person name="Mathew T."/>
            <person name="Moen C."/>
            <person name="Morales K."/>
            <person name="Munidasa M."/>
            <person name="Nazareth L."/>
            <person name="Ngo R."/>
            <person name="Nguyen L."/>
            <person name="Okwuonu G."/>
            <person name="Ongeri F."/>
            <person name="Patil S."/>
            <person name="Petrosino J."/>
            <person name="Pham C."/>
            <person name="Pham P."/>
            <person name="Pu L.-L."/>
            <person name="Puazo M."/>
            <person name="Raj R."/>
            <person name="Reid J."/>
            <person name="Rouhana J."/>
            <person name="Saada N."/>
            <person name="Shang Y."/>
            <person name="Simmons D."/>
            <person name="Thornton R."/>
            <person name="Warren J."/>
            <person name="Weissenberger G."/>
            <person name="Zhang J."/>
            <person name="Zhang L."/>
            <person name="Zhou C."/>
            <person name="Zhu D."/>
            <person name="Muzny D."/>
            <person name="Worley K."/>
            <person name="Gibbs R."/>
        </authorList>
    </citation>
    <scope>NUCLEOTIDE SEQUENCE [LARGE SCALE GENOMIC DNA]</scope>
    <source>
        <strain evidence="2">ATCC 15826 / DSM 8339 / NCTC 10426 / 6573</strain>
    </source>
</reference>
<proteinExistence type="predicted"/>
<gene>
    <name evidence="1" type="ORF">HMPREF0198_0380</name>
</gene>
<accession>C8N7A3</accession>
<dbReference type="EMBL" id="ACKY01000019">
    <property type="protein sequence ID" value="EEV89479.1"/>
    <property type="molecule type" value="Genomic_DNA"/>
</dbReference>
<protein>
    <submittedName>
        <fullName evidence="1">Uncharacterized protein</fullName>
    </submittedName>
</protein>